<dbReference type="InterPro" id="IPR032342">
    <property type="entry name" value="DUF4861"/>
</dbReference>
<gene>
    <name evidence="1" type="ORF">GCM10009119_03120</name>
</gene>
<name>A0ABP3YAY0_9BACT</name>
<sequence>MSKANYLATLLIFLLLLGCEEKEPSITTTFSNPSEIKRTQETVSIPASQLSSLLTGHELDDILVRDEGTKTYLVVQWIDYDQDGAPEELLFQVDLDANQSKEFSILWKESGKAEQPKSTLTTYSRFVPERTDDYTWENDKVAFRTYGPEAQRLVEEGLEGGTLSSGIDLWLKKVDYSIIDSWYEKNAKEQGYYHIEHGEGHDPYHVGKSRGTGGSGVWLEDSLHISKNFVSYRTLATGPIRTVFELDYAPWSKYGIQEKKRISLDLGSNFSKYEITLSSEQALPNYAVGITLHEGAGEVLENKEEAWFGHWEPMGDSFVGEGILVAPKDYQNHFTNYSVVPDQSQLLILLRSNPSLTYYAGFAWTASGDVSDKGDWEEMLQYKAKVLANPLEVTFGK</sequence>
<reference evidence="2" key="1">
    <citation type="journal article" date="2019" name="Int. J. Syst. Evol. Microbiol.">
        <title>The Global Catalogue of Microorganisms (GCM) 10K type strain sequencing project: providing services to taxonomists for standard genome sequencing and annotation.</title>
        <authorList>
            <consortium name="The Broad Institute Genomics Platform"/>
            <consortium name="The Broad Institute Genome Sequencing Center for Infectious Disease"/>
            <person name="Wu L."/>
            <person name="Ma J."/>
        </authorList>
    </citation>
    <scope>NUCLEOTIDE SEQUENCE [LARGE SCALE GENOMIC DNA]</scope>
    <source>
        <strain evidence="2">JCM 16112</strain>
    </source>
</reference>
<organism evidence="1 2">
    <name type="scientific">Algoriphagus jejuensis</name>
    <dbReference type="NCBI Taxonomy" id="419934"/>
    <lineage>
        <taxon>Bacteria</taxon>
        <taxon>Pseudomonadati</taxon>
        <taxon>Bacteroidota</taxon>
        <taxon>Cytophagia</taxon>
        <taxon>Cytophagales</taxon>
        <taxon>Cyclobacteriaceae</taxon>
        <taxon>Algoriphagus</taxon>
    </lineage>
</organism>
<accession>A0ABP3YAY0</accession>
<dbReference type="RefSeq" id="WP_343848043.1">
    <property type="nucleotide sequence ID" value="NZ_BAAAFI010000002.1"/>
</dbReference>
<dbReference type="Pfam" id="PF16153">
    <property type="entry name" value="DUF4861"/>
    <property type="match status" value="1"/>
</dbReference>
<dbReference type="Proteomes" id="UP001500469">
    <property type="component" value="Unassembled WGS sequence"/>
</dbReference>
<dbReference type="EMBL" id="BAAAFI010000002">
    <property type="protein sequence ID" value="GAA0877344.1"/>
    <property type="molecule type" value="Genomic_DNA"/>
</dbReference>
<evidence type="ECO:0000313" key="2">
    <source>
        <dbReference type="Proteomes" id="UP001500469"/>
    </source>
</evidence>
<dbReference type="PROSITE" id="PS51257">
    <property type="entry name" value="PROKAR_LIPOPROTEIN"/>
    <property type="match status" value="1"/>
</dbReference>
<evidence type="ECO:0000313" key="1">
    <source>
        <dbReference type="EMBL" id="GAA0877344.1"/>
    </source>
</evidence>
<proteinExistence type="predicted"/>
<keyword evidence="2" id="KW-1185">Reference proteome</keyword>
<protein>
    <submittedName>
        <fullName evidence="1">DUF4861 domain-containing protein</fullName>
    </submittedName>
</protein>
<comment type="caution">
    <text evidence="1">The sequence shown here is derived from an EMBL/GenBank/DDBJ whole genome shotgun (WGS) entry which is preliminary data.</text>
</comment>